<accession>A0A9X8DLD4</accession>
<feature type="non-terminal residue" evidence="2">
    <location>
        <position position="1"/>
    </location>
</feature>
<reference evidence="2 3" key="1">
    <citation type="journal article" date="2018" name="J. Invertebr. Pathol.">
        <title>New genotyping method for the causative agent of crayfish plague (Aphanomyces astaci) based on whole genome data.</title>
        <authorList>
            <person name="Minardi D."/>
            <person name="Studholme D.J."/>
            <person name="van der Giezen M."/>
            <person name="Pretto T."/>
            <person name="Oidtmann B."/>
        </authorList>
    </citation>
    <scope>NUCLEOTIDE SEQUENCE [LARGE SCALE GENOMIC DNA]</scope>
    <source>
        <strain evidence="2 3">KB13</strain>
    </source>
</reference>
<comment type="caution">
    <text evidence="2">The sequence shown here is derived from an EMBL/GenBank/DDBJ whole genome shotgun (WGS) entry which is preliminary data.</text>
</comment>
<protein>
    <submittedName>
        <fullName evidence="2">Uncharacterized protein</fullName>
    </submittedName>
</protein>
<dbReference type="Proteomes" id="UP000275652">
    <property type="component" value="Unassembled WGS sequence"/>
</dbReference>
<evidence type="ECO:0000313" key="2">
    <source>
        <dbReference type="EMBL" id="RLN99716.1"/>
    </source>
</evidence>
<evidence type="ECO:0000256" key="1">
    <source>
        <dbReference type="SAM" id="Phobius"/>
    </source>
</evidence>
<proteinExistence type="predicted"/>
<keyword evidence="1" id="KW-0472">Membrane</keyword>
<sequence>MGASASVKYRQLDGKYHVQEKVRLVEDKCIVLLHDAMRRGELTRQQLRVLVAMLQAKEQSLEHFAHEKIHPILVALQPYYDKYQPVVKKCVDSSVRQTKWVARKIDDVVTTTTLQALYQARRQVVSQLSIATISTYFNISLPEVISVKVSKRHFTIQNCGPDLRHQEIEWTCDITDPKFIKRLFTLQWVPWKPTTSTAVKLTEMFMLDVEYYVRNEYAIKVVQHMNLRAGYKWVALDTRQGSVSTPPKWLQRVDYKEREKRSTLFYDLVAQMYTQMHQEHLRSLEREHDARLAAEASKPPPQKLTVFTPELIKRTLATLADKIMEEDRFLFYTLGEYECWRMEGEDVKQRGDLTIGEMYELFEMEKQDDRMRAFASELLAMGERVAMEMEDVNRSETKHERECRYMRRYDRRIAASEPYVLGLRLRWFRRLVLTVVYTLHIMSAIYFLSLAYLMLT</sequence>
<keyword evidence="1" id="KW-0812">Transmembrane</keyword>
<keyword evidence="1" id="KW-1133">Transmembrane helix</keyword>
<dbReference type="EMBL" id="QUTI01047166">
    <property type="protein sequence ID" value="RLN99716.1"/>
    <property type="molecule type" value="Genomic_DNA"/>
</dbReference>
<name>A0A9X8DLD4_APHAT</name>
<feature type="transmembrane region" description="Helical" evidence="1">
    <location>
        <begin position="431"/>
        <end position="455"/>
    </location>
</feature>
<organism evidence="2 3">
    <name type="scientific">Aphanomyces astaci</name>
    <name type="common">Crayfish plague agent</name>
    <dbReference type="NCBI Taxonomy" id="112090"/>
    <lineage>
        <taxon>Eukaryota</taxon>
        <taxon>Sar</taxon>
        <taxon>Stramenopiles</taxon>
        <taxon>Oomycota</taxon>
        <taxon>Saprolegniomycetes</taxon>
        <taxon>Saprolegniales</taxon>
        <taxon>Verrucalvaceae</taxon>
        <taxon>Aphanomyces</taxon>
    </lineage>
</organism>
<gene>
    <name evidence="2" type="ORF">DYB28_002269</name>
</gene>
<dbReference type="AlphaFoldDB" id="A0A9X8DLD4"/>
<evidence type="ECO:0000313" key="3">
    <source>
        <dbReference type="Proteomes" id="UP000275652"/>
    </source>
</evidence>